<reference evidence="3" key="1">
    <citation type="submission" date="2022-07" db="EMBL/GenBank/DDBJ databases">
        <title>The genome of Lyophyllum shimeji provides insight into the initial evolution of ectomycorrhizal fungal genome.</title>
        <authorList>
            <person name="Kobayashi Y."/>
            <person name="Shibata T."/>
            <person name="Hirakawa H."/>
            <person name="Shigenobu S."/>
            <person name="Nishiyama T."/>
            <person name="Yamada A."/>
            <person name="Hasebe M."/>
            <person name="Kawaguchi M."/>
        </authorList>
    </citation>
    <scope>NUCLEOTIDE SEQUENCE</scope>
    <source>
        <strain evidence="3">AT787</strain>
    </source>
</reference>
<evidence type="ECO:0000313" key="4">
    <source>
        <dbReference type="Proteomes" id="UP001063166"/>
    </source>
</evidence>
<name>A0A9P3URC7_LYOSH</name>
<dbReference type="Proteomes" id="UP001063166">
    <property type="component" value="Unassembled WGS sequence"/>
</dbReference>
<feature type="region of interest" description="Disordered" evidence="1">
    <location>
        <begin position="151"/>
        <end position="177"/>
    </location>
</feature>
<sequence length="177" mass="20021">MHIFNFQLLTVFALLALVAGALPAQRDDYSGNGGSNVRRTITSRTAPAGGTTQGKPKKWTSLPVWDWRRRGSCKKSTLNPERTRPPQRMDWEKCRREMGVGWSYRRRCYAMYSALSPTERTPEGTCYFLTMGWVLPPPHPSIPVTWPWQPRPQFHNDAGSSSQKHPETGGHQAGHAM</sequence>
<keyword evidence="4" id="KW-1185">Reference proteome</keyword>
<gene>
    <name evidence="3" type="ORF">LshimejAT787_1105480</name>
</gene>
<accession>A0A9P3URC7</accession>
<proteinExistence type="predicted"/>
<feature type="chain" id="PRO_5040341623" evidence="2">
    <location>
        <begin position="24"/>
        <end position="177"/>
    </location>
</feature>
<dbReference type="OrthoDB" id="10630084at2759"/>
<comment type="caution">
    <text evidence="3">The sequence shown here is derived from an EMBL/GenBank/DDBJ whole genome shotgun (WGS) entry which is preliminary data.</text>
</comment>
<feature type="region of interest" description="Disordered" evidence="1">
    <location>
        <begin position="28"/>
        <end position="57"/>
    </location>
</feature>
<evidence type="ECO:0000256" key="1">
    <source>
        <dbReference type="SAM" id="MobiDB-lite"/>
    </source>
</evidence>
<keyword evidence="2" id="KW-0732">Signal</keyword>
<protein>
    <submittedName>
        <fullName evidence="3">Uncharacterized protein</fullName>
    </submittedName>
</protein>
<evidence type="ECO:0000313" key="3">
    <source>
        <dbReference type="EMBL" id="GLB42533.1"/>
    </source>
</evidence>
<organism evidence="3 4">
    <name type="scientific">Lyophyllum shimeji</name>
    <name type="common">Hon-shimeji</name>
    <name type="synonym">Tricholoma shimeji</name>
    <dbReference type="NCBI Taxonomy" id="47721"/>
    <lineage>
        <taxon>Eukaryota</taxon>
        <taxon>Fungi</taxon>
        <taxon>Dikarya</taxon>
        <taxon>Basidiomycota</taxon>
        <taxon>Agaricomycotina</taxon>
        <taxon>Agaricomycetes</taxon>
        <taxon>Agaricomycetidae</taxon>
        <taxon>Agaricales</taxon>
        <taxon>Tricholomatineae</taxon>
        <taxon>Lyophyllaceae</taxon>
        <taxon>Lyophyllum</taxon>
    </lineage>
</organism>
<dbReference type="EMBL" id="BRPK01000011">
    <property type="protein sequence ID" value="GLB42533.1"/>
    <property type="molecule type" value="Genomic_DNA"/>
</dbReference>
<dbReference type="AlphaFoldDB" id="A0A9P3URC7"/>
<evidence type="ECO:0000256" key="2">
    <source>
        <dbReference type="SAM" id="SignalP"/>
    </source>
</evidence>
<feature type="signal peptide" evidence="2">
    <location>
        <begin position="1"/>
        <end position="23"/>
    </location>
</feature>
<feature type="compositionally biased region" description="Polar residues" evidence="1">
    <location>
        <begin position="35"/>
        <end position="45"/>
    </location>
</feature>